<dbReference type="Proteomes" id="UP001408356">
    <property type="component" value="Unassembled WGS sequence"/>
</dbReference>
<evidence type="ECO:0000313" key="2">
    <source>
        <dbReference type="EMBL" id="KAK9419173.1"/>
    </source>
</evidence>
<keyword evidence="1" id="KW-0812">Transmembrane</keyword>
<feature type="transmembrane region" description="Helical" evidence="1">
    <location>
        <begin position="395"/>
        <end position="415"/>
    </location>
</feature>
<evidence type="ECO:0000313" key="3">
    <source>
        <dbReference type="Proteomes" id="UP001408356"/>
    </source>
</evidence>
<reference evidence="2 3" key="1">
    <citation type="journal article" date="2024" name="J. Plant Pathol.">
        <title>Sequence and assembly of the genome of Seiridium unicorne, isolate CBS 538.82, causal agent of cypress canker disease.</title>
        <authorList>
            <person name="Scali E."/>
            <person name="Rocca G.D."/>
            <person name="Danti R."/>
            <person name="Garbelotto M."/>
            <person name="Barberini S."/>
            <person name="Baroncelli R."/>
            <person name="Emiliani G."/>
        </authorList>
    </citation>
    <scope>NUCLEOTIDE SEQUENCE [LARGE SCALE GENOMIC DNA]</scope>
    <source>
        <strain evidence="2 3">BM-138-508</strain>
    </source>
</reference>
<keyword evidence="1" id="KW-1133">Transmembrane helix</keyword>
<accession>A0ABR2UXL9</accession>
<proteinExistence type="predicted"/>
<dbReference type="Gene3D" id="1.20.58.340">
    <property type="entry name" value="Magnesium transport protein CorA, transmembrane region"/>
    <property type="match status" value="1"/>
</dbReference>
<evidence type="ECO:0000256" key="1">
    <source>
        <dbReference type="SAM" id="Phobius"/>
    </source>
</evidence>
<organism evidence="2 3">
    <name type="scientific">Seiridium unicorne</name>
    <dbReference type="NCBI Taxonomy" id="138068"/>
    <lineage>
        <taxon>Eukaryota</taxon>
        <taxon>Fungi</taxon>
        <taxon>Dikarya</taxon>
        <taxon>Ascomycota</taxon>
        <taxon>Pezizomycotina</taxon>
        <taxon>Sordariomycetes</taxon>
        <taxon>Xylariomycetidae</taxon>
        <taxon>Amphisphaeriales</taxon>
        <taxon>Sporocadaceae</taxon>
        <taxon>Seiridium</taxon>
    </lineage>
</organism>
<sequence length="472" mass="53484">MIGLADLPPRLSSGLYATKCAVKAWQLSKSTMVSMRKDIHTKYKAPFEAAPLNKSNDQQEDEIRSYCSRTWSVTAAGSNTLFIIPQEYSRGSLKITESCVNSLATAINASPMFKTMIHTFERDLTDYYLGRAFVEFSPLATPDPQRSADKVFEFCCLLPYVERNQHVAEDLPNDSRYREVLQWSVRQQALYSSNESESSKRETTVLVNPADELWLRIKDKYRLRQTPVCPDEGWQETPCIVFESLTANWATYIACLHAAVENIKRDAAVTRFDHPYVGEANTLSLRDGLEMMDRLETAHHVIGTVISTLSMIQAEAQKHETVWRRDRAETEKMAFAHRVESVVRQLGFERSQVQRIITRLNSVIEMIRDLVNLRSTNTMEKMTARTIMEARTMRAIAVVTLCFLPPTFIAGFLDMGYINVASGGGSLRVAAEPGLLLYIAITIPLVLVILGGYLWWDWRSLRNPKSPHGSLV</sequence>
<comment type="caution">
    <text evidence="2">The sequence shown here is derived from an EMBL/GenBank/DDBJ whole genome shotgun (WGS) entry which is preliminary data.</text>
</comment>
<dbReference type="EMBL" id="JARVKF010000330">
    <property type="protein sequence ID" value="KAK9419173.1"/>
    <property type="molecule type" value="Genomic_DNA"/>
</dbReference>
<feature type="transmembrane region" description="Helical" evidence="1">
    <location>
        <begin position="435"/>
        <end position="456"/>
    </location>
</feature>
<name>A0ABR2UXL9_9PEZI</name>
<keyword evidence="1" id="KW-0472">Membrane</keyword>
<keyword evidence="3" id="KW-1185">Reference proteome</keyword>
<protein>
    <submittedName>
        <fullName evidence="2">Uncharacterized protein</fullName>
    </submittedName>
</protein>
<gene>
    <name evidence="2" type="ORF">SUNI508_01150</name>
</gene>